<proteinExistence type="predicted"/>
<accession>A0A085NEL1</accession>
<keyword evidence="3" id="KW-1185">Reference proteome</keyword>
<reference evidence="2 3" key="1">
    <citation type="journal article" date="2014" name="Nat. Genet.">
        <title>Genome and transcriptome of the porcine whipworm Trichuris suis.</title>
        <authorList>
            <person name="Jex A.R."/>
            <person name="Nejsum P."/>
            <person name="Schwarz E.M."/>
            <person name="Hu L."/>
            <person name="Young N.D."/>
            <person name="Hall R.S."/>
            <person name="Korhonen P.K."/>
            <person name="Liao S."/>
            <person name="Thamsborg S."/>
            <person name="Xia J."/>
            <person name="Xu P."/>
            <person name="Wang S."/>
            <person name="Scheerlinck J.P."/>
            <person name="Hofmann A."/>
            <person name="Sternberg P.W."/>
            <person name="Wang J."/>
            <person name="Gasser R.B."/>
        </authorList>
    </citation>
    <scope>NUCLEOTIDE SEQUENCE [LARGE SCALE GENOMIC DNA]</scope>
    <source>
        <strain evidence="2">DCEP-RM93F</strain>
        <strain evidence="1">DCEP-RM93M</strain>
    </source>
</reference>
<gene>
    <name evidence="1" type="ORF">M513_10373</name>
    <name evidence="2" type="ORF">M514_10373</name>
</gene>
<organism evidence="2">
    <name type="scientific">Trichuris suis</name>
    <name type="common">pig whipworm</name>
    <dbReference type="NCBI Taxonomy" id="68888"/>
    <lineage>
        <taxon>Eukaryota</taxon>
        <taxon>Metazoa</taxon>
        <taxon>Ecdysozoa</taxon>
        <taxon>Nematoda</taxon>
        <taxon>Enoplea</taxon>
        <taxon>Dorylaimia</taxon>
        <taxon>Trichinellida</taxon>
        <taxon>Trichuridae</taxon>
        <taxon>Trichuris</taxon>
    </lineage>
</organism>
<dbReference type="Proteomes" id="UP000030764">
    <property type="component" value="Unassembled WGS sequence"/>
</dbReference>
<dbReference type="AlphaFoldDB" id="A0A085NEL1"/>
<name>A0A085NEL1_9BILA</name>
<dbReference type="Proteomes" id="UP000030758">
    <property type="component" value="Unassembled WGS sequence"/>
</dbReference>
<protein>
    <submittedName>
        <fullName evidence="2">Uncharacterized protein</fullName>
    </submittedName>
</protein>
<evidence type="ECO:0000313" key="1">
    <source>
        <dbReference type="EMBL" id="KFD48743.1"/>
    </source>
</evidence>
<dbReference type="EMBL" id="KL367510">
    <property type="protein sequence ID" value="KFD67907.1"/>
    <property type="molecule type" value="Genomic_DNA"/>
</dbReference>
<evidence type="ECO:0000313" key="3">
    <source>
        <dbReference type="Proteomes" id="UP000030764"/>
    </source>
</evidence>
<sequence>MPRKVRTAGFSPSLFNMDLRYEPIHPGTVFLRICLNEIRIPLRCYSKNDYSETSLIRNPINRTLLRSGLVEENNRTNVYIKDDWDTCAKRIVTWRQRL</sequence>
<dbReference type="EMBL" id="KL363285">
    <property type="protein sequence ID" value="KFD48743.1"/>
    <property type="molecule type" value="Genomic_DNA"/>
</dbReference>
<evidence type="ECO:0000313" key="2">
    <source>
        <dbReference type="EMBL" id="KFD67907.1"/>
    </source>
</evidence>